<feature type="domain" description="Thioredoxin" evidence="13">
    <location>
        <begin position="4"/>
        <end position="161"/>
    </location>
</feature>
<comment type="similarity">
    <text evidence="10">Belongs to the peroxiredoxin family. BCP/PrxQ subfamily.</text>
</comment>
<dbReference type="SUPFAM" id="SSF52833">
    <property type="entry name" value="Thioredoxin-like"/>
    <property type="match status" value="1"/>
</dbReference>
<dbReference type="GO" id="GO:0008379">
    <property type="term" value="F:thioredoxin peroxidase activity"/>
    <property type="evidence" value="ECO:0007669"/>
    <property type="project" value="TreeGrafter"/>
</dbReference>
<dbReference type="Pfam" id="PF00578">
    <property type="entry name" value="AhpC-TSA"/>
    <property type="match status" value="1"/>
</dbReference>
<evidence type="ECO:0000256" key="12">
    <source>
        <dbReference type="ARBA" id="ARBA00049091"/>
    </source>
</evidence>
<evidence type="ECO:0000256" key="9">
    <source>
        <dbReference type="ARBA" id="ARBA00032824"/>
    </source>
</evidence>
<dbReference type="FunFam" id="3.40.30.10:FF:000007">
    <property type="entry name" value="Thioredoxin-dependent thiol peroxidase"/>
    <property type="match status" value="1"/>
</dbReference>
<evidence type="ECO:0000256" key="5">
    <source>
        <dbReference type="ARBA" id="ARBA00022862"/>
    </source>
</evidence>
<dbReference type="InterPro" id="IPR000866">
    <property type="entry name" value="AhpC/TSA"/>
</dbReference>
<evidence type="ECO:0000256" key="10">
    <source>
        <dbReference type="ARBA" id="ARBA00038489"/>
    </source>
</evidence>
<evidence type="ECO:0000256" key="7">
    <source>
        <dbReference type="ARBA" id="ARBA00023157"/>
    </source>
</evidence>
<comment type="subunit">
    <text evidence="2">Monomer.</text>
</comment>
<dbReference type="NCBIfam" id="NF006960">
    <property type="entry name" value="PRK09437.1"/>
    <property type="match status" value="1"/>
</dbReference>
<organism evidence="14">
    <name type="scientific">Propionibacterium freudenreichii subsp. freudenreichii</name>
    <dbReference type="NCBI Taxonomy" id="66712"/>
    <lineage>
        <taxon>Bacteria</taxon>
        <taxon>Bacillati</taxon>
        <taxon>Actinomycetota</taxon>
        <taxon>Actinomycetes</taxon>
        <taxon>Propionibacteriales</taxon>
        <taxon>Propionibacteriaceae</taxon>
        <taxon>Propionibacterium</taxon>
    </lineage>
</organism>
<dbReference type="PATRIC" id="fig|66712.6.peg.770"/>
<keyword evidence="4 14" id="KW-0575">Peroxidase</keyword>
<dbReference type="PROSITE" id="PS51352">
    <property type="entry name" value="THIOREDOXIN_2"/>
    <property type="match status" value="1"/>
</dbReference>
<reference evidence="14" key="1">
    <citation type="submission" date="2014-08" db="EMBL/GenBank/DDBJ databases">
        <authorList>
            <person name="Falentin Helene"/>
        </authorList>
    </citation>
    <scope>NUCLEOTIDE SEQUENCE</scope>
</reference>
<name>A0A0B7NT36_PROFF</name>
<keyword evidence="7" id="KW-1015">Disulfide bond</keyword>
<proteinExistence type="inferred from homology"/>
<dbReference type="GeneID" id="61222530"/>
<dbReference type="KEGG" id="pfre:RM25_0744"/>
<dbReference type="InterPro" id="IPR036249">
    <property type="entry name" value="Thioredoxin-like_sf"/>
</dbReference>
<dbReference type="InterPro" id="IPR013766">
    <property type="entry name" value="Thioredoxin_domain"/>
</dbReference>
<evidence type="ECO:0000256" key="4">
    <source>
        <dbReference type="ARBA" id="ARBA00022559"/>
    </source>
</evidence>
<dbReference type="CDD" id="cd03017">
    <property type="entry name" value="PRX_BCP"/>
    <property type="match status" value="1"/>
</dbReference>
<dbReference type="GO" id="GO:0005737">
    <property type="term" value="C:cytoplasm"/>
    <property type="evidence" value="ECO:0007669"/>
    <property type="project" value="TreeGrafter"/>
</dbReference>
<evidence type="ECO:0000256" key="3">
    <source>
        <dbReference type="ARBA" id="ARBA00013017"/>
    </source>
</evidence>
<evidence type="ECO:0000256" key="6">
    <source>
        <dbReference type="ARBA" id="ARBA00023002"/>
    </source>
</evidence>
<dbReference type="PANTHER" id="PTHR42801:SF4">
    <property type="entry name" value="AHPC_TSA FAMILY PROTEIN"/>
    <property type="match status" value="1"/>
</dbReference>
<evidence type="ECO:0000256" key="2">
    <source>
        <dbReference type="ARBA" id="ARBA00011245"/>
    </source>
</evidence>
<evidence type="ECO:0000256" key="1">
    <source>
        <dbReference type="ARBA" id="ARBA00003330"/>
    </source>
</evidence>
<keyword evidence="5" id="KW-0049">Antioxidant</keyword>
<dbReference type="GO" id="GO:0045454">
    <property type="term" value="P:cell redox homeostasis"/>
    <property type="evidence" value="ECO:0007669"/>
    <property type="project" value="TreeGrafter"/>
</dbReference>
<sequence length="162" mass="17414">MSTLAPGDPAPEFALPDADGNIVRLSDHAARTVVVYFYPAALTPGCTVQAIDFTASLDEFTQSGVDVIGISPDTTDKLAKFRMRKNLRVTLLADPQHTAIDAYGVWGTKMIFGKPIDGIIRSTFVVDVDADGRGTVREALYDVRAAGHVDRLRKKLGIPAAV</sequence>
<comment type="function">
    <text evidence="1">Thiol-specific peroxidase that catalyzes the reduction of hydrogen peroxide and organic hydroperoxides to water and alcohols, respectively. Plays a role in cell protection against oxidative stress by detoxifying peroxides and as sensor of hydrogen peroxide-mediated signaling events.</text>
</comment>
<comment type="catalytic activity">
    <reaction evidence="12">
        <text>a hydroperoxide + [thioredoxin]-dithiol = an alcohol + [thioredoxin]-disulfide + H2O</text>
        <dbReference type="Rhea" id="RHEA:62620"/>
        <dbReference type="Rhea" id="RHEA-COMP:10698"/>
        <dbReference type="Rhea" id="RHEA-COMP:10700"/>
        <dbReference type="ChEBI" id="CHEBI:15377"/>
        <dbReference type="ChEBI" id="CHEBI:29950"/>
        <dbReference type="ChEBI" id="CHEBI:30879"/>
        <dbReference type="ChEBI" id="CHEBI:35924"/>
        <dbReference type="ChEBI" id="CHEBI:50058"/>
        <dbReference type="EC" id="1.11.1.24"/>
    </reaction>
</comment>
<keyword evidence="8" id="KW-0676">Redox-active center</keyword>
<dbReference type="InterPro" id="IPR050924">
    <property type="entry name" value="Peroxiredoxin_BCP/PrxQ"/>
</dbReference>
<evidence type="ECO:0000256" key="8">
    <source>
        <dbReference type="ARBA" id="ARBA00023284"/>
    </source>
</evidence>
<accession>A0A0B7NT36</accession>
<dbReference type="GO" id="GO:0034599">
    <property type="term" value="P:cellular response to oxidative stress"/>
    <property type="evidence" value="ECO:0007669"/>
    <property type="project" value="TreeGrafter"/>
</dbReference>
<dbReference type="EC" id="1.11.1.24" evidence="3"/>
<dbReference type="EMBL" id="LM676427">
    <property type="protein sequence ID" value="CEP27070.1"/>
    <property type="molecule type" value="Genomic_DNA"/>
</dbReference>
<dbReference type="PANTHER" id="PTHR42801">
    <property type="entry name" value="THIOREDOXIN-DEPENDENT PEROXIDE REDUCTASE"/>
    <property type="match status" value="1"/>
</dbReference>
<evidence type="ECO:0000259" key="13">
    <source>
        <dbReference type="PROSITE" id="PS51352"/>
    </source>
</evidence>
<evidence type="ECO:0000313" key="14">
    <source>
        <dbReference type="EMBL" id="CEP27070.1"/>
    </source>
</evidence>
<keyword evidence="6 14" id="KW-0560">Oxidoreductase</keyword>
<dbReference type="RefSeq" id="WP_044636068.1">
    <property type="nucleotide sequence ID" value="NZ_CP010341.1"/>
</dbReference>
<dbReference type="AlphaFoldDB" id="A0A0B7NT36"/>
<dbReference type="Gene3D" id="3.40.30.10">
    <property type="entry name" value="Glutaredoxin"/>
    <property type="match status" value="1"/>
</dbReference>
<evidence type="ECO:0000256" key="11">
    <source>
        <dbReference type="ARBA" id="ARBA00041373"/>
    </source>
</evidence>
<gene>
    <name evidence="14" type="primary">bcp</name>
    <name evidence="14" type="ORF">PFCIRM138_11725</name>
</gene>
<protein>
    <recommendedName>
        <fullName evidence="3">thioredoxin-dependent peroxiredoxin</fullName>
        <ecNumber evidence="3">1.11.1.24</ecNumber>
    </recommendedName>
    <alternativeName>
        <fullName evidence="11">Bacterioferritin comigratory protein</fullName>
    </alternativeName>
    <alternativeName>
        <fullName evidence="9">Thioredoxin peroxidase</fullName>
    </alternativeName>
</protein>